<dbReference type="Proteomes" id="UP001152523">
    <property type="component" value="Unassembled WGS sequence"/>
</dbReference>
<name>A0AAV0FQ53_9ASTE</name>
<evidence type="ECO:0000313" key="2">
    <source>
        <dbReference type="EMBL" id="CAH9137773.1"/>
    </source>
</evidence>
<dbReference type="AlphaFoldDB" id="A0AAV0FQ53"/>
<feature type="region of interest" description="Disordered" evidence="1">
    <location>
        <begin position="51"/>
        <end position="101"/>
    </location>
</feature>
<protein>
    <submittedName>
        <fullName evidence="2">Uncharacterized protein</fullName>
    </submittedName>
</protein>
<reference evidence="2" key="1">
    <citation type="submission" date="2022-07" db="EMBL/GenBank/DDBJ databases">
        <authorList>
            <person name="Macas J."/>
            <person name="Novak P."/>
            <person name="Neumann P."/>
        </authorList>
    </citation>
    <scope>NUCLEOTIDE SEQUENCE</scope>
</reference>
<proteinExistence type="predicted"/>
<evidence type="ECO:0000313" key="3">
    <source>
        <dbReference type="Proteomes" id="UP001152523"/>
    </source>
</evidence>
<organism evidence="2 3">
    <name type="scientific">Cuscuta epithymum</name>
    <dbReference type="NCBI Taxonomy" id="186058"/>
    <lineage>
        <taxon>Eukaryota</taxon>
        <taxon>Viridiplantae</taxon>
        <taxon>Streptophyta</taxon>
        <taxon>Embryophyta</taxon>
        <taxon>Tracheophyta</taxon>
        <taxon>Spermatophyta</taxon>
        <taxon>Magnoliopsida</taxon>
        <taxon>eudicotyledons</taxon>
        <taxon>Gunneridae</taxon>
        <taxon>Pentapetalae</taxon>
        <taxon>asterids</taxon>
        <taxon>lamiids</taxon>
        <taxon>Solanales</taxon>
        <taxon>Convolvulaceae</taxon>
        <taxon>Cuscuteae</taxon>
        <taxon>Cuscuta</taxon>
        <taxon>Cuscuta subgen. Cuscuta</taxon>
    </lineage>
</organism>
<gene>
    <name evidence="2" type="ORF">CEPIT_LOCUS36287</name>
</gene>
<dbReference type="EMBL" id="CAMAPF010001001">
    <property type="protein sequence ID" value="CAH9137773.1"/>
    <property type="molecule type" value="Genomic_DNA"/>
</dbReference>
<sequence>MAFPFLPFLGKSTVFGCISSYHPRFPVHNLFRKKEKRPTSLITNARLQPHKHISCSDSDSESESLSSLSSLSDIDYNNNDDDVDSDNDGDTDTDSIDEMSIVNKRTRELEQKMRIMKTPELNKETKDIPFPIYIVHAPGERLSLAATPSKPWFFRTTGPRVNPTSLRDVGSDSHEAVAVDLISKKNVNLRKAFEGKMTMKIQSRS</sequence>
<feature type="compositionally biased region" description="Low complexity" evidence="1">
    <location>
        <begin position="63"/>
        <end position="77"/>
    </location>
</feature>
<comment type="caution">
    <text evidence="2">The sequence shown here is derived from an EMBL/GenBank/DDBJ whole genome shotgun (WGS) entry which is preliminary data.</text>
</comment>
<evidence type="ECO:0000256" key="1">
    <source>
        <dbReference type="SAM" id="MobiDB-lite"/>
    </source>
</evidence>
<accession>A0AAV0FQ53</accession>
<keyword evidence="3" id="KW-1185">Reference proteome</keyword>
<feature type="compositionally biased region" description="Acidic residues" evidence="1">
    <location>
        <begin position="78"/>
        <end position="97"/>
    </location>
</feature>